<evidence type="ECO:0000313" key="2">
    <source>
        <dbReference type="EMBL" id="EUD73980.1"/>
    </source>
</evidence>
<protein>
    <submittedName>
        <fullName evidence="2">Uncharacterized protein</fullName>
    </submittedName>
</protein>
<feature type="region of interest" description="Disordered" evidence="1">
    <location>
        <begin position="149"/>
        <end position="184"/>
    </location>
</feature>
<evidence type="ECO:0000256" key="1">
    <source>
        <dbReference type="SAM" id="MobiDB-lite"/>
    </source>
</evidence>
<evidence type="ECO:0000313" key="3">
    <source>
        <dbReference type="Proteomes" id="UP000030659"/>
    </source>
</evidence>
<accession>W7AQ15</accession>
<organism evidence="2 3">
    <name type="scientific">Plasmodium vinckei petteri</name>
    <dbReference type="NCBI Taxonomy" id="138298"/>
    <lineage>
        <taxon>Eukaryota</taxon>
        <taxon>Sar</taxon>
        <taxon>Alveolata</taxon>
        <taxon>Apicomplexa</taxon>
        <taxon>Aconoidasida</taxon>
        <taxon>Haemosporida</taxon>
        <taxon>Plasmodiidae</taxon>
        <taxon>Plasmodium</taxon>
        <taxon>Plasmodium (Vinckeia)</taxon>
    </lineage>
</organism>
<gene>
    <name evidence="2" type="ORF">YYG_01070</name>
</gene>
<sequence>MKGIYDYSDKESSENDENKSNINDEKNKIIRKYMSIVEDGMKNDSEHIFDNYELNSNDSKYKSGENNYSDSNDDIILSDDDAKNSILGNSDWEAKSYDKNSDIDKPNESSIINKCLSDKDTNIVDQIDESDINDIGSDSEMANDIILENNEKNEEEISLTENITTQTNEEGNIQGKSARKNEEN</sequence>
<reference evidence="2 3" key="1">
    <citation type="submission" date="2013-02" db="EMBL/GenBank/DDBJ databases">
        <title>The Genome Sequence of Plasmodium vinckei petteri CR.</title>
        <authorList>
            <consortium name="The Broad Institute Genome Sequencing Platform"/>
            <consortium name="The Broad Institute Genome Sequencing Center for Infectious Disease"/>
            <person name="Neafsey D."/>
            <person name="Cheeseman I."/>
            <person name="Volkman S."/>
            <person name="Adams J."/>
            <person name="Walker B."/>
            <person name="Young S.K."/>
            <person name="Zeng Q."/>
            <person name="Gargeya S."/>
            <person name="Fitzgerald M."/>
            <person name="Haas B."/>
            <person name="Abouelleil A."/>
            <person name="Alvarado L."/>
            <person name="Arachchi H.M."/>
            <person name="Berlin A.M."/>
            <person name="Chapman S.B."/>
            <person name="Dewar J."/>
            <person name="Goldberg J."/>
            <person name="Griggs A."/>
            <person name="Gujja S."/>
            <person name="Hansen M."/>
            <person name="Howarth C."/>
            <person name="Imamovic A."/>
            <person name="Larimer J."/>
            <person name="McCowan C."/>
            <person name="Murphy C."/>
            <person name="Neiman D."/>
            <person name="Pearson M."/>
            <person name="Priest M."/>
            <person name="Roberts A."/>
            <person name="Saif S."/>
            <person name="Shea T."/>
            <person name="Sisk P."/>
            <person name="Sykes S."/>
            <person name="Wortman J."/>
            <person name="Nusbaum C."/>
            <person name="Birren B."/>
        </authorList>
    </citation>
    <scope>NUCLEOTIDE SEQUENCE [LARGE SCALE GENOMIC DNA]</scope>
    <source>
        <strain evidence="2 3">CR</strain>
    </source>
</reference>
<name>W7AQ15_PLAVN</name>
<dbReference type="Proteomes" id="UP000030659">
    <property type="component" value="Unassembled WGS sequence"/>
</dbReference>
<feature type="compositionally biased region" description="Polar residues" evidence="1">
    <location>
        <begin position="159"/>
        <end position="175"/>
    </location>
</feature>
<feature type="region of interest" description="Disordered" evidence="1">
    <location>
        <begin position="1"/>
        <end position="23"/>
    </location>
</feature>
<dbReference type="EMBL" id="KI965395">
    <property type="protein sequence ID" value="EUD73980.1"/>
    <property type="molecule type" value="Genomic_DNA"/>
</dbReference>
<dbReference type="AlphaFoldDB" id="W7AQ15"/>
<feature type="compositionally biased region" description="Basic and acidic residues" evidence="1">
    <location>
        <begin position="7"/>
        <end position="23"/>
    </location>
</feature>
<proteinExistence type="predicted"/>